<feature type="region of interest" description="Disordered" evidence="4">
    <location>
        <begin position="775"/>
        <end position="959"/>
    </location>
</feature>
<evidence type="ECO:0000259" key="5">
    <source>
        <dbReference type="Pfam" id="PF08167"/>
    </source>
</evidence>
<comment type="similarity">
    <text evidence="2">Belongs to the RIX1/PELP1 family.</text>
</comment>
<dbReference type="Proteomes" id="UP000695562">
    <property type="component" value="Unassembled WGS sequence"/>
</dbReference>
<feature type="compositionally biased region" description="Low complexity" evidence="4">
    <location>
        <begin position="775"/>
        <end position="790"/>
    </location>
</feature>
<dbReference type="EMBL" id="AJWJ01000005">
    <property type="protein sequence ID" value="KAF2078428.1"/>
    <property type="molecule type" value="Genomic_DNA"/>
</dbReference>
<feature type="compositionally biased region" description="Polar residues" evidence="4">
    <location>
        <begin position="791"/>
        <end position="803"/>
    </location>
</feature>
<name>A0A8J4Q1W2_9MYCE</name>
<evidence type="ECO:0000256" key="1">
    <source>
        <dbReference type="ARBA" id="ARBA00004123"/>
    </source>
</evidence>
<evidence type="ECO:0000313" key="7">
    <source>
        <dbReference type="Proteomes" id="UP000695562"/>
    </source>
</evidence>
<keyword evidence="3" id="KW-0539">Nucleus</keyword>
<dbReference type="PANTHER" id="PTHR34105">
    <property type="entry name" value="PROLINE-, GLUTAMIC ACID- AND LEUCINE-RICH PROTEIN 1"/>
    <property type="match status" value="1"/>
</dbReference>
<gene>
    <name evidence="6" type="ORF">CYY_000295</name>
</gene>
<dbReference type="PANTHER" id="PTHR34105:SF1">
    <property type="entry name" value="PROLINE-, GLUTAMIC ACID- AND LEUCINE-RICH PROTEIN 1"/>
    <property type="match status" value="1"/>
</dbReference>
<comment type="caution">
    <text evidence="6">The sequence shown here is derived from an EMBL/GenBank/DDBJ whole genome shotgun (WGS) entry which is preliminary data.</text>
</comment>
<feature type="domain" description="Pre-rRNA-processing protein RIX1 N-terminal" evidence="5">
    <location>
        <begin position="108"/>
        <end position="304"/>
    </location>
</feature>
<organism evidence="6 7">
    <name type="scientific">Polysphondylium violaceum</name>
    <dbReference type="NCBI Taxonomy" id="133409"/>
    <lineage>
        <taxon>Eukaryota</taxon>
        <taxon>Amoebozoa</taxon>
        <taxon>Evosea</taxon>
        <taxon>Eumycetozoa</taxon>
        <taxon>Dictyostelia</taxon>
        <taxon>Dictyosteliales</taxon>
        <taxon>Dictyosteliaceae</taxon>
        <taxon>Polysphondylium</taxon>
    </lineage>
</organism>
<feature type="compositionally biased region" description="Low complexity" evidence="4">
    <location>
        <begin position="18"/>
        <end position="31"/>
    </location>
</feature>
<feature type="compositionally biased region" description="Acidic residues" evidence="4">
    <location>
        <begin position="903"/>
        <end position="922"/>
    </location>
</feature>
<feature type="compositionally biased region" description="Acidic residues" evidence="4">
    <location>
        <begin position="843"/>
        <end position="856"/>
    </location>
</feature>
<evidence type="ECO:0000313" key="6">
    <source>
        <dbReference type="EMBL" id="KAF2078428.1"/>
    </source>
</evidence>
<accession>A0A8J4Q1W2</accession>
<feature type="compositionally biased region" description="Low complexity" evidence="4">
    <location>
        <begin position="876"/>
        <end position="886"/>
    </location>
</feature>
<dbReference type="AlphaFoldDB" id="A0A8J4Q1W2"/>
<dbReference type="GO" id="GO:0006364">
    <property type="term" value="P:rRNA processing"/>
    <property type="evidence" value="ECO:0007669"/>
    <property type="project" value="TreeGrafter"/>
</dbReference>
<comment type="subcellular location">
    <subcellularLocation>
        <location evidence="1">Nucleus</location>
    </subcellularLocation>
</comment>
<dbReference type="GO" id="GO:0005634">
    <property type="term" value="C:nucleus"/>
    <property type="evidence" value="ECO:0007669"/>
    <property type="project" value="UniProtKB-SubCell"/>
</dbReference>
<dbReference type="InterPro" id="IPR012583">
    <property type="entry name" value="RIX1_N"/>
</dbReference>
<protein>
    <recommendedName>
        <fullName evidence="5">Pre-rRNA-processing protein RIX1 N-terminal domain-containing protein</fullName>
    </recommendedName>
</protein>
<dbReference type="SUPFAM" id="SSF48371">
    <property type="entry name" value="ARM repeat"/>
    <property type="match status" value="1"/>
</dbReference>
<proteinExistence type="inferred from homology"/>
<feature type="region of interest" description="Disordered" evidence="4">
    <location>
        <begin position="1"/>
        <end position="74"/>
    </location>
</feature>
<dbReference type="Pfam" id="PF08167">
    <property type="entry name" value="RIX1"/>
    <property type="match status" value="1"/>
</dbReference>
<feature type="compositionally biased region" description="Acidic residues" evidence="4">
    <location>
        <begin position="939"/>
        <end position="959"/>
    </location>
</feature>
<evidence type="ECO:0000256" key="2">
    <source>
        <dbReference type="ARBA" id="ARBA00010511"/>
    </source>
</evidence>
<feature type="compositionally biased region" description="Low complexity" evidence="4">
    <location>
        <begin position="42"/>
        <end position="54"/>
    </location>
</feature>
<reference evidence="6" key="1">
    <citation type="submission" date="2020-01" db="EMBL/GenBank/DDBJ databases">
        <title>Development of genomics and gene disruption for Polysphondylium violaceum indicates a role for the polyketide synthase stlB in stalk morphogenesis.</title>
        <authorList>
            <person name="Narita B."/>
            <person name="Kawabe Y."/>
            <person name="Kin K."/>
            <person name="Saito T."/>
            <person name="Gibbs R."/>
            <person name="Kuspa A."/>
            <person name="Muzny D."/>
            <person name="Queller D."/>
            <person name="Richards S."/>
            <person name="Strassman J."/>
            <person name="Sucgang R."/>
            <person name="Worley K."/>
            <person name="Schaap P."/>
        </authorList>
    </citation>
    <scope>NUCLEOTIDE SEQUENCE</scope>
    <source>
        <strain evidence="6">QSvi11</strain>
    </source>
</reference>
<evidence type="ECO:0000256" key="4">
    <source>
        <dbReference type="SAM" id="MobiDB-lite"/>
    </source>
</evidence>
<sequence length="959" mass="107545">MSTKITQPKAGGNVGNLKSKSTPTSPTPASSSKKRNSEPDITQPNKSTNKQKQNTNKKMKKQTTTTTNNHQQHHSLSHDNILKCVIDTYIMPLVGDQDKIPHFLDIQSYLPNIIVLLHQNQCLKLTLNSTEPSSEKLKTKWVEILNFMLKSNNIDSVWMGVHLLCETIRVCDYDMMVQKSEQWITLLCNLAEQQKKQLNSQTKRDKNDVLISFKEYGSITLAVSLLVEKASHWADLKRSLTTNSAMSPIVSIILQSLESHLGYPTQSKIDSLVAISSLITSVGTAIKPYLNKIETQCYPLLFSLDKSIQEAASSVISNLPNCVGINSTDLYWDVTVQKILVELNRIIDQIYNGLEDHDDLDSDGKPVKLPTRSINLPNSNKLINLGDDQIVNMLKNLSNVKFPEPPKDTHQQSSFILRGFHGLCLCLMKILSSPTIAPSPVPLDEIIKLLCRILNGNINHLNFSHLLMSYSLSQVIYSLSQLHLQSFILLSQCLKVFKKSLLVHCKTISSLLLRPLRSLNYSLMSPIIHSQIYTTVTDAIEAFGPSCCESLVIPLIPILLRDIQPYIPEEISATTTTTTAAGSNTTANGTTAGSSLAKSKSQKDLIMVQDFTSITIKQNGLKTLSCILLYCGSYLLSSPNIGSGFEQQQQQQQQQQQSNLRLEIDQLIITLLLQCQSLSSNKKNSSTYLNSSFHCWRYRLRLYECLINSVLKPVPYVPPVLPYAIRILTVGMNTDYYPKVRNLCSKGVSLCESLIHPQSPSLVSNTNIYSRSFNFSSNNNNNNNNSNNNNTSLYQSNEYTNSHFESEDEHDDDEDVQDESESEEGQDEIDQETNFNQIKDSDQESDENGDDGDDDKLDISFNSIDNDEQEDDEKPTSTTKSKSMKSNLFDFGTISKTNQKNDQDEEEEDEELDEQEGKEEEVNDKSTKTNIATKNNQDGENDDDDDDDLPDIVDDPPSD</sequence>
<dbReference type="OrthoDB" id="20900at2759"/>
<keyword evidence="7" id="KW-1185">Reference proteome</keyword>
<feature type="compositionally biased region" description="Acidic residues" evidence="4">
    <location>
        <begin position="806"/>
        <end position="831"/>
    </location>
</feature>
<evidence type="ECO:0000256" key="3">
    <source>
        <dbReference type="ARBA" id="ARBA00023242"/>
    </source>
</evidence>
<dbReference type="InterPro" id="IPR016024">
    <property type="entry name" value="ARM-type_fold"/>
</dbReference>